<accession>A0ABV6R282</accession>
<dbReference type="Proteomes" id="UP001589906">
    <property type="component" value="Unassembled WGS sequence"/>
</dbReference>
<dbReference type="PANTHER" id="PTHR33988">
    <property type="entry name" value="ENDORIBONUCLEASE MAZF-RELATED"/>
    <property type="match status" value="1"/>
</dbReference>
<dbReference type="PANTHER" id="PTHR33988:SF2">
    <property type="entry name" value="ENDORIBONUCLEASE MAZF"/>
    <property type="match status" value="1"/>
</dbReference>
<dbReference type="InterPro" id="IPR011067">
    <property type="entry name" value="Plasmid_toxin/cell-grow_inhib"/>
</dbReference>
<name>A0ABV6R282_9CAUL</name>
<dbReference type="SUPFAM" id="SSF50118">
    <property type="entry name" value="Cell growth inhibitor/plasmid maintenance toxic component"/>
    <property type="match status" value="1"/>
</dbReference>
<evidence type="ECO:0000313" key="1">
    <source>
        <dbReference type="EMBL" id="MFC0633725.1"/>
    </source>
</evidence>
<evidence type="ECO:0000313" key="2">
    <source>
        <dbReference type="Proteomes" id="UP001589906"/>
    </source>
</evidence>
<dbReference type="Pfam" id="PF02452">
    <property type="entry name" value="PemK_toxin"/>
    <property type="match status" value="1"/>
</dbReference>
<gene>
    <name evidence="1" type="ORF">ACFFGE_07515</name>
</gene>
<keyword evidence="2" id="KW-1185">Reference proteome</keyword>
<protein>
    <submittedName>
        <fullName evidence="1">Type II toxin-antitoxin system PemK/MazF family toxin</fullName>
    </submittedName>
</protein>
<proteinExistence type="predicted"/>
<dbReference type="EMBL" id="JBHLSW010000005">
    <property type="protein sequence ID" value="MFC0633725.1"/>
    <property type="molecule type" value="Genomic_DNA"/>
</dbReference>
<reference evidence="1 2" key="1">
    <citation type="submission" date="2024-09" db="EMBL/GenBank/DDBJ databases">
        <authorList>
            <person name="Sun Q."/>
            <person name="Mori K."/>
        </authorList>
    </citation>
    <scope>NUCLEOTIDE SEQUENCE [LARGE SCALE GENOMIC DNA]</scope>
    <source>
        <strain evidence="1 2">NCAIM B.02621</strain>
    </source>
</reference>
<dbReference type="InterPro" id="IPR003477">
    <property type="entry name" value="PemK-like"/>
</dbReference>
<comment type="caution">
    <text evidence="1">The sequence shown here is derived from an EMBL/GenBank/DDBJ whole genome shotgun (WGS) entry which is preliminary data.</text>
</comment>
<dbReference type="RefSeq" id="WP_376835695.1">
    <property type="nucleotide sequence ID" value="NZ_JBHLSW010000005.1"/>
</dbReference>
<dbReference type="Gene3D" id="2.30.30.110">
    <property type="match status" value="1"/>
</dbReference>
<organism evidence="1 2">
    <name type="scientific">Brevundimonas balnearis</name>
    <dbReference type="NCBI Taxonomy" id="1572858"/>
    <lineage>
        <taxon>Bacteria</taxon>
        <taxon>Pseudomonadati</taxon>
        <taxon>Pseudomonadota</taxon>
        <taxon>Alphaproteobacteria</taxon>
        <taxon>Caulobacterales</taxon>
        <taxon>Caulobacteraceae</taxon>
        <taxon>Brevundimonas</taxon>
    </lineage>
</organism>
<sequence length="107" mass="11679">MKRGDIVITLVKGEYGKPRPALVVQNDRFSAHTSMTIALISGTLAELDGIRLTIEPSPSNGLRKPSQVQLDRLQTVPRGRIKDVVGRLSAEEMTRVDRGIALFLGLA</sequence>